<comment type="caution">
    <text evidence="3">The sequence shown here is derived from an EMBL/GenBank/DDBJ whole genome shotgun (WGS) entry which is preliminary data.</text>
</comment>
<protein>
    <submittedName>
        <fullName evidence="3">Uncharacterized protein</fullName>
    </submittedName>
</protein>
<evidence type="ECO:0000313" key="3">
    <source>
        <dbReference type="EMBL" id="KAE9291011.1"/>
    </source>
</evidence>
<feature type="compositionally biased region" description="Basic and acidic residues" evidence="1">
    <location>
        <begin position="124"/>
        <end position="133"/>
    </location>
</feature>
<evidence type="ECO:0000256" key="1">
    <source>
        <dbReference type="SAM" id="MobiDB-lite"/>
    </source>
</evidence>
<dbReference type="Proteomes" id="UP000437068">
    <property type="component" value="Unassembled WGS sequence"/>
</dbReference>
<accession>A0A6A4CGN4</accession>
<sequence length="189" mass="19972">MSDCLFVAWTEEGSVPAGGNEVNAPVAAKTVENDSVATGTVELDTVESKEDSGYNRLFTDGELDAMEDYEPGKEASVLAGTDVTGRDWYGDMLEESEEAKRANRDFRTPVASVVYGQQAVSPKTVERSPDADVRSGNVASEPSIPDEGTVAEMVATVAEASVSENVLRPPNDPGGTITVEEGVPILTEV</sequence>
<dbReference type="AlphaFoldDB" id="A0A6A4CGN4"/>
<organism evidence="3 4">
    <name type="scientific">Phytophthora fragariae</name>
    <dbReference type="NCBI Taxonomy" id="53985"/>
    <lineage>
        <taxon>Eukaryota</taxon>
        <taxon>Sar</taxon>
        <taxon>Stramenopiles</taxon>
        <taxon>Oomycota</taxon>
        <taxon>Peronosporomycetes</taxon>
        <taxon>Peronosporales</taxon>
        <taxon>Peronosporaceae</taxon>
        <taxon>Phytophthora</taxon>
    </lineage>
</organism>
<dbReference type="EMBL" id="QXGE01001561">
    <property type="protein sequence ID" value="KAE9291011.1"/>
    <property type="molecule type" value="Genomic_DNA"/>
</dbReference>
<proteinExistence type="predicted"/>
<evidence type="ECO:0000313" key="5">
    <source>
        <dbReference type="Proteomes" id="UP000440367"/>
    </source>
</evidence>
<reference evidence="4 5" key="1">
    <citation type="submission" date="2018-08" db="EMBL/GenBank/DDBJ databases">
        <title>Genomic investigation of the strawberry pathogen Phytophthora fragariae indicates pathogenicity is determined by transcriptional variation in three key races.</title>
        <authorList>
            <person name="Adams T.M."/>
            <person name="Armitage A.D."/>
            <person name="Sobczyk M.K."/>
            <person name="Bates H.J."/>
            <person name="Dunwell J.M."/>
            <person name="Nellist C.F."/>
            <person name="Harrison R.J."/>
        </authorList>
    </citation>
    <scope>NUCLEOTIDE SEQUENCE [LARGE SCALE GENOMIC DNA]</scope>
    <source>
        <strain evidence="3 4">A4</strain>
        <strain evidence="2 5">BC-1</strain>
    </source>
</reference>
<feature type="region of interest" description="Disordered" evidence="1">
    <location>
        <begin position="118"/>
        <end position="148"/>
    </location>
</feature>
<name>A0A6A4CGN4_9STRA</name>
<gene>
    <name evidence="3" type="ORF">PF001_g19352</name>
    <name evidence="2" type="ORF">PF002_g21572</name>
</gene>
<evidence type="ECO:0000313" key="2">
    <source>
        <dbReference type="EMBL" id="KAE9201315.1"/>
    </source>
</evidence>
<dbReference type="Proteomes" id="UP000440367">
    <property type="component" value="Unassembled WGS sequence"/>
</dbReference>
<evidence type="ECO:0000313" key="4">
    <source>
        <dbReference type="Proteomes" id="UP000437068"/>
    </source>
</evidence>
<dbReference type="EMBL" id="QXGD01001669">
    <property type="protein sequence ID" value="KAE9201315.1"/>
    <property type="molecule type" value="Genomic_DNA"/>
</dbReference>